<evidence type="ECO:0000313" key="5">
    <source>
        <dbReference type="Proteomes" id="UP000677234"/>
    </source>
</evidence>
<reference evidence="3" key="2">
    <citation type="submission" date="2021-04" db="EMBL/GenBank/DDBJ databases">
        <title>Brevibacillus composti FJAT-54423, complete genome.</title>
        <authorList>
            <person name="Tang R."/>
        </authorList>
    </citation>
    <scope>NUCLEOTIDE SEQUENCE</scope>
    <source>
        <strain evidence="3">FJAT-54424</strain>
    </source>
</reference>
<sequence>MLFADEASIAGYAKDFVYQLNAGGILGGVGNDLFDPSGVTTRAAAAKVLSILLNY</sequence>
<evidence type="ECO:0000313" key="3">
    <source>
        <dbReference type="EMBL" id="QUO43612.1"/>
    </source>
</evidence>
<dbReference type="AlphaFoldDB" id="A0A7T5EPT7"/>
<feature type="domain" description="SLH" evidence="1">
    <location>
        <begin position="1"/>
        <end position="55"/>
    </location>
</feature>
<protein>
    <submittedName>
        <fullName evidence="2">S-layer homology domain-containing protein</fullName>
    </submittedName>
</protein>
<gene>
    <name evidence="2" type="ORF">JD108_07980</name>
    <name evidence="3" type="ORF">KDJ56_07660</name>
</gene>
<dbReference type="PROSITE" id="PS51272">
    <property type="entry name" value="SLH"/>
    <property type="match status" value="1"/>
</dbReference>
<dbReference type="EMBL" id="CP073708">
    <property type="protein sequence ID" value="QUO43612.1"/>
    <property type="molecule type" value="Genomic_DNA"/>
</dbReference>
<dbReference type="EMBL" id="CP066308">
    <property type="protein sequence ID" value="QQE76539.1"/>
    <property type="molecule type" value="Genomic_DNA"/>
</dbReference>
<name>A0A7T5EPT7_9BACL</name>
<dbReference type="KEGG" id="bcop:JD108_07980"/>
<dbReference type="Proteomes" id="UP000595847">
    <property type="component" value="Chromosome"/>
</dbReference>
<dbReference type="Pfam" id="PF00395">
    <property type="entry name" value="SLH"/>
    <property type="match status" value="1"/>
</dbReference>
<dbReference type="InterPro" id="IPR001119">
    <property type="entry name" value="SLH_dom"/>
</dbReference>
<dbReference type="Proteomes" id="UP000677234">
    <property type="component" value="Chromosome"/>
</dbReference>
<evidence type="ECO:0000313" key="2">
    <source>
        <dbReference type="EMBL" id="QQE76539.1"/>
    </source>
</evidence>
<accession>A0A7T5EPT7</accession>
<keyword evidence="5" id="KW-1185">Reference proteome</keyword>
<evidence type="ECO:0000259" key="1">
    <source>
        <dbReference type="PROSITE" id="PS51272"/>
    </source>
</evidence>
<organism evidence="2 4">
    <name type="scientific">Brevibacillus composti</name>
    <dbReference type="NCBI Taxonomy" id="2796470"/>
    <lineage>
        <taxon>Bacteria</taxon>
        <taxon>Bacillati</taxon>
        <taxon>Bacillota</taxon>
        <taxon>Bacilli</taxon>
        <taxon>Bacillales</taxon>
        <taxon>Paenibacillaceae</taxon>
        <taxon>Brevibacillus</taxon>
    </lineage>
</organism>
<reference evidence="2 4" key="1">
    <citation type="submission" date="2020-12" db="EMBL/GenBank/DDBJ databases">
        <title>strain FJAT-54423T represents a novel species of the genus Brevibacillus.</title>
        <authorList>
            <person name="Tang R."/>
        </authorList>
    </citation>
    <scope>NUCLEOTIDE SEQUENCE [LARGE SCALE GENOMIC DNA]</scope>
    <source>
        <strain evidence="2 4">FJAT-54423</strain>
    </source>
</reference>
<proteinExistence type="predicted"/>
<evidence type="ECO:0000313" key="4">
    <source>
        <dbReference type="Proteomes" id="UP000595847"/>
    </source>
</evidence>